<dbReference type="NCBIfam" id="TIGR00711">
    <property type="entry name" value="efflux_EmrB"/>
    <property type="match status" value="1"/>
</dbReference>
<dbReference type="PANTHER" id="PTHR42718">
    <property type="entry name" value="MAJOR FACILITATOR SUPERFAMILY MULTIDRUG TRANSPORTER MFSC"/>
    <property type="match status" value="1"/>
</dbReference>
<evidence type="ECO:0000256" key="3">
    <source>
        <dbReference type="ARBA" id="ARBA00022475"/>
    </source>
</evidence>
<keyword evidence="6 7" id="KW-0472">Membrane</keyword>
<evidence type="ECO:0000256" key="5">
    <source>
        <dbReference type="ARBA" id="ARBA00022989"/>
    </source>
</evidence>
<dbReference type="InterPro" id="IPR004638">
    <property type="entry name" value="EmrB-like"/>
</dbReference>
<keyword evidence="10" id="KW-1185">Reference proteome</keyword>
<dbReference type="PRINTS" id="PR01036">
    <property type="entry name" value="TCRTETB"/>
</dbReference>
<dbReference type="InterPro" id="IPR011701">
    <property type="entry name" value="MFS"/>
</dbReference>
<feature type="transmembrane region" description="Helical" evidence="7">
    <location>
        <begin position="462"/>
        <end position="482"/>
    </location>
</feature>
<feature type="transmembrane region" description="Helical" evidence="7">
    <location>
        <begin position="265"/>
        <end position="284"/>
    </location>
</feature>
<evidence type="ECO:0000256" key="1">
    <source>
        <dbReference type="ARBA" id="ARBA00004651"/>
    </source>
</evidence>
<feature type="transmembrane region" description="Helical" evidence="7">
    <location>
        <begin position="400"/>
        <end position="417"/>
    </location>
</feature>
<name>A0A6V8KJK3_9ACTN</name>
<evidence type="ECO:0000256" key="6">
    <source>
        <dbReference type="ARBA" id="ARBA00023136"/>
    </source>
</evidence>
<dbReference type="RefSeq" id="WP_173067273.1">
    <property type="nucleotide sequence ID" value="NZ_BAABGO010000013.1"/>
</dbReference>
<feature type="transmembrane region" description="Helical" evidence="7">
    <location>
        <begin position="76"/>
        <end position="95"/>
    </location>
</feature>
<dbReference type="CDD" id="cd17321">
    <property type="entry name" value="MFS_MMR_MDR_like"/>
    <property type="match status" value="1"/>
</dbReference>
<accession>A0A6V8KJK3</accession>
<dbReference type="SUPFAM" id="SSF103473">
    <property type="entry name" value="MFS general substrate transporter"/>
    <property type="match status" value="1"/>
</dbReference>
<dbReference type="GO" id="GO:0005886">
    <property type="term" value="C:plasma membrane"/>
    <property type="evidence" value="ECO:0007669"/>
    <property type="project" value="UniProtKB-SubCell"/>
</dbReference>
<keyword evidence="4 7" id="KW-0812">Transmembrane</keyword>
<feature type="transmembrane region" description="Helical" evidence="7">
    <location>
        <begin position="161"/>
        <end position="183"/>
    </location>
</feature>
<evidence type="ECO:0000313" key="10">
    <source>
        <dbReference type="Proteomes" id="UP000482800"/>
    </source>
</evidence>
<feature type="transmembrane region" description="Helical" evidence="7">
    <location>
        <begin position="195"/>
        <end position="215"/>
    </location>
</feature>
<evidence type="ECO:0000259" key="8">
    <source>
        <dbReference type="PROSITE" id="PS50850"/>
    </source>
</evidence>
<dbReference type="Proteomes" id="UP000482800">
    <property type="component" value="Unassembled WGS sequence"/>
</dbReference>
<comment type="subcellular location">
    <subcellularLocation>
        <location evidence="1">Cell membrane</location>
        <topology evidence="1">Multi-pass membrane protein</topology>
    </subcellularLocation>
</comment>
<evidence type="ECO:0000313" key="9">
    <source>
        <dbReference type="EMBL" id="GFJ84044.1"/>
    </source>
</evidence>
<keyword evidence="3" id="KW-1003">Cell membrane</keyword>
<feature type="domain" description="Major facilitator superfamily (MFS) profile" evidence="8">
    <location>
        <begin position="10"/>
        <end position="486"/>
    </location>
</feature>
<dbReference type="AlphaFoldDB" id="A0A6V8KJK3"/>
<dbReference type="EMBL" id="BLPF01000003">
    <property type="protein sequence ID" value="GFJ84044.1"/>
    <property type="molecule type" value="Genomic_DNA"/>
</dbReference>
<sequence>MAAIKSRWWALIALALATLAIGLDATVLSVALPTLARDLDASTGDLQWFTNAYLLVMAAALLPAGMLGDRFGRKRMLLGALALFGAASLACAYATSTGQLIAARALLGLGAAVLMPLTAAVLTVLFTPQERPRALTIWVTANALGVPLGPLVGGWLLDNFWWGSVFLINLPLVAVAMLAVGALVPESRGDERRGFDLPGVVLSAVGLVALTYGVIEAGERGWGDARALVTMVAGAAVLVAFAVWQRRARAPLVDLDLFRSRGFTWGAILATVATFAMFGLLFTLPQFFGTVYGTDAFGTGLRLLPVIGGLMVGARLAGRIAERAGAKAVVAAGLAVMAAALGAGTATGAGTGYGYVAAWIAVAGVGLGFAMPPAMNAALGALEPRRSGVGSALIQAMRQVGSAIGVAVLGTVLNAAYRDGLPAGAGDAVRRSATGGVEVAAQLGSPGLLESVRTAFAAGMDATLAVSAVLAAAGAVLALLFLPARPAPHAGQDAEPAPLPAESTV</sequence>
<dbReference type="Gene3D" id="1.20.1720.10">
    <property type="entry name" value="Multidrug resistance protein D"/>
    <property type="match status" value="1"/>
</dbReference>
<keyword evidence="5 7" id="KW-1133">Transmembrane helix</keyword>
<protein>
    <submittedName>
        <fullName evidence="9">MFS transporter</fullName>
    </submittedName>
</protein>
<feature type="transmembrane region" description="Helical" evidence="7">
    <location>
        <begin position="296"/>
        <end position="317"/>
    </location>
</feature>
<evidence type="ECO:0000256" key="7">
    <source>
        <dbReference type="SAM" id="Phobius"/>
    </source>
</evidence>
<dbReference type="Pfam" id="PF07690">
    <property type="entry name" value="MFS_1"/>
    <property type="match status" value="1"/>
</dbReference>
<feature type="transmembrane region" description="Helical" evidence="7">
    <location>
        <begin position="227"/>
        <end position="244"/>
    </location>
</feature>
<feature type="transmembrane region" description="Helical" evidence="7">
    <location>
        <begin position="45"/>
        <end position="64"/>
    </location>
</feature>
<evidence type="ECO:0000256" key="4">
    <source>
        <dbReference type="ARBA" id="ARBA00022692"/>
    </source>
</evidence>
<dbReference type="GO" id="GO:0022857">
    <property type="term" value="F:transmembrane transporter activity"/>
    <property type="evidence" value="ECO:0007669"/>
    <property type="project" value="InterPro"/>
</dbReference>
<dbReference type="InterPro" id="IPR036259">
    <property type="entry name" value="MFS_trans_sf"/>
</dbReference>
<evidence type="ECO:0000256" key="2">
    <source>
        <dbReference type="ARBA" id="ARBA00022448"/>
    </source>
</evidence>
<feature type="transmembrane region" description="Helical" evidence="7">
    <location>
        <begin position="356"/>
        <end position="379"/>
    </location>
</feature>
<feature type="transmembrane region" description="Helical" evidence="7">
    <location>
        <begin position="329"/>
        <end position="350"/>
    </location>
</feature>
<keyword evidence="2" id="KW-0813">Transport</keyword>
<comment type="caution">
    <text evidence="9">The sequence shown here is derived from an EMBL/GenBank/DDBJ whole genome shotgun (WGS) entry which is preliminary data.</text>
</comment>
<dbReference type="PROSITE" id="PS50850">
    <property type="entry name" value="MFS"/>
    <property type="match status" value="1"/>
</dbReference>
<feature type="transmembrane region" description="Helical" evidence="7">
    <location>
        <begin position="101"/>
        <end position="127"/>
    </location>
</feature>
<organism evidence="9 10">
    <name type="scientific">Phytohabitans houttuyneae</name>
    <dbReference type="NCBI Taxonomy" id="1076126"/>
    <lineage>
        <taxon>Bacteria</taxon>
        <taxon>Bacillati</taxon>
        <taxon>Actinomycetota</taxon>
        <taxon>Actinomycetes</taxon>
        <taxon>Micromonosporales</taxon>
        <taxon>Micromonosporaceae</taxon>
    </lineage>
</organism>
<gene>
    <name evidence="9" type="ORF">Phou_082240</name>
</gene>
<reference evidence="9 10" key="1">
    <citation type="submission" date="2020-03" db="EMBL/GenBank/DDBJ databases">
        <title>Whole genome shotgun sequence of Phytohabitans houttuyneae NBRC 108639.</title>
        <authorList>
            <person name="Komaki H."/>
            <person name="Tamura T."/>
        </authorList>
    </citation>
    <scope>NUCLEOTIDE SEQUENCE [LARGE SCALE GENOMIC DNA]</scope>
    <source>
        <strain evidence="9 10">NBRC 108639</strain>
    </source>
</reference>
<feature type="transmembrane region" description="Helical" evidence="7">
    <location>
        <begin position="134"/>
        <end position="155"/>
    </location>
</feature>
<dbReference type="PANTHER" id="PTHR42718:SF42">
    <property type="entry name" value="EXPORT PROTEIN"/>
    <property type="match status" value="1"/>
</dbReference>
<proteinExistence type="predicted"/>
<reference evidence="9 10" key="2">
    <citation type="submission" date="2020-03" db="EMBL/GenBank/DDBJ databases">
        <authorList>
            <person name="Ichikawa N."/>
            <person name="Kimura A."/>
            <person name="Kitahashi Y."/>
            <person name="Uohara A."/>
        </authorList>
    </citation>
    <scope>NUCLEOTIDE SEQUENCE [LARGE SCALE GENOMIC DNA]</scope>
    <source>
        <strain evidence="9 10">NBRC 108639</strain>
    </source>
</reference>
<dbReference type="InterPro" id="IPR020846">
    <property type="entry name" value="MFS_dom"/>
</dbReference>
<dbReference type="Gene3D" id="1.20.1250.20">
    <property type="entry name" value="MFS general substrate transporter like domains"/>
    <property type="match status" value="1"/>
</dbReference>